<dbReference type="InterPro" id="IPR050185">
    <property type="entry name" value="Ub_carboxyl-term_hydrolase"/>
</dbReference>
<organism evidence="3 4">
    <name type="scientific">Schizosaccharomyces osmophilus</name>
    <dbReference type="NCBI Taxonomy" id="2545709"/>
    <lineage>
        <taxon>Eukaryota</taxon>
        <taxon>Fungi</taxon>
        <taxon>Dikarya</taxon>
        <taxon>Ascomycota</taxon>
        <taxon>Taphrinomycotina</taxon>
        <taxon>Schizosaccharomycetes</taxon>
        <taxon>Schizosaccharomycetales</taxon>
        <taxon>Schizosaccharomycetaceae</taxon>
        <taxon>Schizosaccharomyces</taxon>
    </lineage>
</organism>
<protein>
    <submittedName>
        <fullName evidence="3">Ubiquitin C-terminal hydrolase Ubp1</fullName>
    </submittedName>
</protein>
<evidence type="ECO:0000259" key="1">
    <source>
        <dbReference type="PROSITE" id="PS50235"/>
    </source>
</evidence>
<evidence type="ECO:0000313" key="4">
    <source>
        <dbReference type="Proteomes" id="UP001212411"/>
    </source>
</evidence>
<dbReference type="GeneID" id="80877890"/>
<dbReference type="GO" id="GO:0004843">
    <property type="term" value="F:cysteine-type deubiquitinase activity"/>
    <property type="evidence" value="ECO:0007669"/>
    <property type="project" value="InterPro"/>
</dbReference>
<dbReference type="PANTHER" id="PTHR21646:SF97">
    <property type="entry name" value="UBIQUITIN CARBOXYL-TERMINAL HYDROLASE 1-RELATED"/>
    <property type="match status" value="1"/>
</dbReference>
<dbReference type="Proteomes" id="UP001212411">
    <property type="component" value="Chromosome 3"/>
</dbReference>
<dbReference type="PROSITE" id="PS00972">
    <property type="entry name" value="USP_1"/>
    <property type="match status" value="1"/>
</dbReference>
<dbReference type="KEGG" id="som:SOMG_04415"/>
<dbReference type="RefSeq" id="XP_056039727.1">
    <property type="nucleotide sequence ID" value="XM_056183201.1"/>
</dbReference>
<sequence>MASIAAAHNGKPQYSESWRDYFCETLVKDFISTLDGDLDKWKSDDSAYLIEYEWFEAYKDFLNGQSRHPGPIEQRKLLDKNHQLLPGLEESIDYTIISSSAWQKLAQWFGVHGLPIEREVILVGPKHNLQPFVNVYPIIFSTAFIYSNSIDAELSFLPSIPHYEGPYKFHFSKSQTLKDLFDFIRVNFNIPESIEYRVWHNERLLPSSRFIPIPHARSLWGAILLNDFADCMTMFEMNLEKGCLVIEALNAQLQEWPMDSPQVTNTKNMLERGYCGMNNIGNTCYMNSALQCLFHTQELSEYFLHDRYKGEINFTNPLGMKGKVALAYANLIKQANKNGVFGHPISPYTLKYIVSEFNSSFAGYSQNDSQEFIAFFLDGLHEDLNRVIDKPYFERPDLYTENQIQVQKVADECWEMYAKRNDSVVVELFQGMYKSTLQCSTCGLTSVVFDPFMYLTLPLPTLTKWRHTVNFVPMSENDSPEKFVIQIPSDYTVNEAKCYAILRLQQLGYDTEDVKAVDIYDGKVYKCLGEHSKISKTIRSYDRLFMYETTREKIITPVVHCKSLPQIPGSLQRCDPFGYPLQLSFSENYVSKKELYSRVYKLYCTYTDTFITPDMFQICIQTLPFGVDVWNRLKDFENYDYTPVGEEGVVLNKQTIIMCVWKEESQKKAFIKNNWFFDGKQYHVDSITLEDCLEEFSRPEQLSLEDSWYCPSCKDFRAATKQMEIWKLPRNLIIHLNRFSCTGRIRKLRKRRDYVRFPTVNLDMKPHISPLRELKKKEAKNRSHTYELYAIDNHHGYMINSHYTSYAKDASSSSFLNYDDAYVENVGDDAIVTAAAYVLFFQEKTKA</sequence>
<gene>
    <name evidence="3" type="primary">ubp1</name>
    <name evidence="3" type="ORF">SOMG_04415</name>
</gene>
<dbReference type="InterPro" id="IPR001394">
    <property type="entry name" value="Peptidase_C19_UCH"/>
</dbReference>
<dbReference type="PANTHER" id="PTHR21646">
    <property type="entry name" value="UBIQUITIN CARBOXYL-TERMINAL HYDROLASE"/>
    <property type="match status" value="1"/>
</dbReference>
<accession>A0AAF0AZX4</accession>
<evidence type="ECO:0000313" key="3">
    <source>
        <dbReference type="EMBL" id="WBW75484.1"/>
    </source>
</evidence>
<dbReference type="Gene3D" id="3.90.70.10">
    <property type="entry name" value="Cysteine proteinases"/>
    <property type="match status" value="2"/>
</dbReference>
<feature type="domain" description="DUSP" evidence="2">
    <location>
        <begin position="18"/>
        <end position="121"/>
    </location>
</feature>
<feature type="domain" description="USP" evidence="1">
    <location>
        <begin position="275"/>
        <end position="844"/>
    </location>
</feature>
<name>A0AAF0AZX4_9SCHI</name>
<dbReference type="AlphaFoldDB" id="A0AAF0AZX4"/>
<dbReference type="InterPro" id="IPR038765">
    <property type="entry name" value="Papain-like_cys_pep_sf"/>
</dbReference>
<dbReference type="Pfam" id="PF00443">
    <property type="entry name" value="UCH"/>
    <property type="match status" value="1"/>
</dbReference>
<dbReference type="EMBL" id="CP115613">
    <property type="protein sequence ID" value="WBW75484.1"/>
    <property type="molecule type" value="Genomic_DNA"/>
</dbReference>
<keyword evidence="4" id="KW-1185">Reference proteome</keyword>
<dbReference type="Gene3D" id="3.30.2230.10">
    <property type="entry name" value="DUSP-like"/>
    <property type="match status" value="1"/>
</dbReference>
<dbReference type="SUPFAM" id="SSF54001">
    <property type="entry name" value="Cysteine proteinases"/>
    <property type="match status" value="1"/>
</dbReference>
<dbReference type="InterPro" id="IPR035927">
    <property type="entry name" value="DUSP-like_sf"/>
</dbReference>
<keyword evidence="3" id="KW-0378">Hydrolase</keyword>
<dbReference type="PROSITE" id="PS51283">
    <property type="entry name" value="DUSP"/>
    <property type="match status" value="1"/>
</dbReference>
<evidence type="ECO:0000259" key="2">
    <source>
        <dbReference type="PROSITE" id="PS51283"/>
    </source>
</evidence>
<reference evidence="3 4" key="1">
    <citation type="journal article" date="2023" name="G3 (Bethesda)">
        <title>A high-quality reference genome for the fission yeast Schizosaccharomyces osmophilus.</title>
        <authorList>
            <person name="Jia G.S."/>
            <person name="Zhang W.C."/>
            <person name="Liang Y."/>
            <person name="Liu X.H."/>
            <person name="Rhind N."/>
            <person name="Pidoux A."/>
            <person name="Brysch-Herzberg M."/>
            <person name="Du L.L."/>
        </authorList>
    </citation>
    <scope>NUCLEOTIDE SEQUENCE [LARGE SCALE GENOMIC DNA]</scope>
    <source>
        <strain evidence="3 4">CBS 15793</strain>
    </source>
</reference>
<dbReference type="SUPFAM" id="SSF143791">
    <property type="entry name" value="DUSP-like"/>
    <property type="match status" value="1"/>
</dbReference>
<dbReference type="SMART" id="SM00695">
    <property type="entry name" value="DUSP"/>
    <property type="match status" value="1"/>
</dbReference>
<dbReference type="InterPro" id="IPR006615">
    <property type="entry name" value="Pept_C19_DUSP"/>
</dbReference>
<dbReference type="PROSITE" id="PS50235">
    <property type="entry name" value="USP_3"/>
    <property type="match status" value="1"/>
</dbReference>
<dbReference type="Pfam" id="PF06337">
    <property type="entry name" value="DUSP"/>
    <property type="match status" value="1"/>
</dbReference>
<proteinExistence type="predicted"/>
<dbReference type="GO" id="GO:0016579">
    <property type="term" value="P:protein deubiquitination"/>
    <property type="evidence" value="ECO:0007669"/>
    <property type="project" value="InterPro"/>
</dbReference>
<dbReference type="InterPro" id="IPR018200">
    <property type="entry name" value="USP_CS"/>
</dbReference>
<dbReference type="InterPro" id="IPR028889">
    <property type="entry name" value="USP"/>
</dbReference>